<dbReference type="CDD" id="cd00383">
    <property type="entry name" value="trans_reg_C"/>
    <property type="match status" value="1"/>
</dbReference>
<dbReference type="PANTHER" id="PTHR48111">
    <property type="entry name" value="REGULATOR OF RPOS"/>
    <property type="match status" value="1"/>
</dbReference>
<protein>
    <submittedName>
        <fullName evidence="6">DNA-binding response regulator</fullName>
    </submittedName>
</protein>
<dbReference type="InterPro" id="IPR036388">
    <property type="entry name" value="WH-like_DNA-bd_sf"/>
</dbReference>
<comment type="caution">
    <text evidence="6">The sequence shown here is derived from an EMBL/GenBank/DDBJ whole genome shotgun (WGS) entry which is preliminary data.</text>
</comment>
<name>A0A1E5ITS9_SHECO</name>
<feature type="domain" description="OmpR/PhoB-type" evidence="5">
    <location>
        <begin position="128"/>
        <end position="227"/>
    </location>
</feature>
<evidence type="ECO:0000313" key="7">
    <source>
        <dbReference type="Proteomes" id="UP000095230"/>
    </source>
</evidence>
<dbReference type="Pfam" id="PF00072">
    <property type="entry name" value="Response_reg"/>
    <property type="match status" value="1"/>
</dbReference>
<dbReference type="InterPro" id="IPR016032">
    <property type="entry name" value="Sig_transdc_resp-reg_C-effctor"/>
</dbReference>
<dbReference type="SUPFAM" id="SSF46894">
    <property type="entry name" value="C-terminal effector domain of the bipartite response regulators"/>
    <property type="match status" value="1"/>
</dbReference>
<feature type="modified residue" description="4-aspartylphosphate" evidence="2">
    <location>
        <position position="55"/>
    </location>
</feature>
<dbReference type="AlphaFoldDB" id="A0A1E5ITS9"/>
<evidence type="ECO:0000256" key="3">
    <source>
        <dbReference type="PROSITE-ProRule" id="PRU01091"/>
    </source>
</evidence>
<dbReference type="GO" id="GO:0032993">
    <property type="term" value="C:protein-DNA complex"/>
    <property type="evidence" value="ECO:0007669"/>
    <property type="project" value="TreeGrafter"/>
</dbReference>
<evidence type="ECO:0000313" key="6">
    <source>
        <dbReference type="EMBL" id="OEG73343.1"/>
    </source>
</evidence>
<dbReference type="STRING" id="23.BEL05_13840"/>
<dbReference type="SMART" id="SM00448">
    <property type="entry name" value="REC"/>
    <property type="match status" value="1"/>
</dbReference>
<reference evidence="6 7" key="1">
    <citation type="submission" date="2016-07" db="EMBL/GenBank/DDBJ databases">
        <title>Whole-genome of two Shewanella species isolated from a digestive organ of sea cucumber Apostichopus japonicus Selenka 1867.</title>
        <authorList>
            <person name="Hong H.-H."/>
            <person name="Choi H."/>
            <person name="Cheon S."/>
            <person name="Oh J.-S."/>
            <person name="Lee H.-G."/>
            <person name="Park C."/>
        </authorList>
    </citation>
    <scope>NUCLEOTIDE SEQUENCE [LARGE SCALE GENOMIC DNA]</scope>
    <source>
        <strain evidence="6 7">CSB03KR</strain>
    </source>
</reference>
<dbReference type="Gene3D" id="3.40.50.2300">
    <property type="match status" value="1"/>
</dbReference>
<dbReference type="GO" id="GO:0000976">
    <property type="term" value="F:transcription cis-regulatory region binding"/>
    <property type="evidence" value="ECO:0007669"/>
    <property type="project" value="TreeGrafter"/>
</dbReference>
<dbReference type="SUPFAM" id="SSF52172">
    <property type="entry name" value="CheY-like"/>
    <property type="match status" value="1"/>
</dbReference>
<dbReference type="PROSITE" id="PS50110">
    <property type="entry name" value="RESPONSE_REGULATORY"/>
    <property type="match status" value="1"/>
</dbReference>
<evidence type="ECO:0000256" key="2">
    <source>
        <dbReference type="PROSITE-ProRule" id="PRU00169"/>
    </source>
</evidence>
<dbReference type="EMBL" id="MCBT01000043">
    <property type="protein sequence ID" value="OEG73343.1"/>
    <property type="molecule type" value="Genomic_DNA"/>
</dbReference>
<dbReference type="Pfam" id="PF00486">
    <property type="entry name" value="Trans_reg_C"/>
    <property type="match status" value="1"/>
</dbReference>
<dbReference type="Gene3D" id="6.10.250.690">
    <property type="match status" value="1"/>
</dbReference>
<keyword evidence="1 3" id="KW-0238">DNA-binding</keyword>
<dbReference type="OrthoDB" id="9802426at2"/>
<dbReference type="PROSITE" id="PS51755">
    <property type="entry name" value="OMPR_PHOB"/>
    <property type="match status" value="1"/>
</dbReference>
<dbReference type="GO" id="GO:0006355">
    <property type="term" value="P:regulation of DNA-templated transcription"/>
    <property type="evidence" value="ECO:0007669"/>
    <property type="project" value="InterPro"/>
</dbReference>
<dbReference type="SMART" id="SM00862">
    <property type="entry name" value="Trans_reg_C"/>
    <property type="match status" value="1"/>
</dbReference>
<dbReference type="InterPro" id="IPR001867">
    <property type="entry name" value="OmpR/PhoB-type_DNA-bd"/>
</dbReference>
<dbReference type="InterPro" id="IPR001789">
    <property type="entry name" value="Sig_transdc_resp-reg_receiver"/>
</dbReference>
<dbReference type="InterPro" id="IPR011006">
    <property type="entry name" value="CheY-like_superfamily"/>
</dbReference>
<proteinExistence type="predicted"/>
<dbReference type="GO" id="GO:0000156">
    <property type="term" value="F:phosphorelay response regulator activity"/>
    <property type="evidence" value="ECO:0007669"/>
    <property type="project" value="TreeGrafter"/>
</dbReference>
<dbReference type="Gene3D" id="1.10.10.10">
    <property type="entry name" value="Winged helix-like DNA-binding domain superfamily/Winged helix DNA-binding domain"/>
    <property type="match status" value="1"/>
</dbReference>
<dbReference type="RefSeq" id="WP_069671510.1">
    <property type="nucleotide sequence ID" value="NZ_JAPWGR010000004.1"/>
</dbReference>
<evidence type="ECO:0000256" key="1">
    <source>
        <dbReference type="ARBA" id="ARBA00023125"/>
    </source>
</evidence>
<dbReference type="Proteomes" id="UP000095230">
    <property type="component" value="Unassembled WGS sequence"/>
</dbReference>
<dbReference type="PANTHER" id="PTHR48111:SF47">
    <property type="entry name" value="TRANSCRIPTIONAL REGULATORY PROTEIN RSTA"/>
    <property type="match status" value="1"/>
</dbReference>
<feature type="DNA-binding region" description="OmpR/PhoB-type" evidence="3">
    <location>
        <begin position="128"/>
        <end position="227"/>
    </location>
</feature>
<feature type="domain" description="Response regulatory" evidence="4">
    <location>
        <begin position="6"/>
        <end position="119"/>
    </location>
</feature>
<gene>
    <name evidence="6" type="ORF">BEL05_13840</name>
</gene>
<evidence type="ECO:0000259" key="4">
    <source>
        <dbReference type="PROSITE" id="PS50110"/>
    </source>
</evidence>
<dbReference type="InterPro" id="IPR039420">
    <property type="entry name" value="WalR-like"/>
</dbReference>
<evidence type="ECO:0000259" key="5">
    <source>
        <dbReference type="PROSITE" id="PS51755"/>
    </source>
</evidence>
<accession>A0A1E5ITS9</accession>
<sequence length="234" mass="26220">MSVEKHILVVEDDTSLAEWIGDYLLDHGYGITVASQGDYALEMIAEEQPDLVLLDVMLPVKNGFDVCKDARAFYSGPILFMTACVEDGDEIQGLNVGADDYLTKPIRPQVLLARIKALLRRTNDDKIKQQLVFDSLVLNAASRSVTIGEQSLELNANEFDVFWLLALKVGQVVSRIELVSQLRGIEYDGLDRSVDIRVSRLRKKLHEAQSQPYKIKTIRGKGYLFCRDDIGADS</sequence>
<keyword evidence="2" id="KW-0597">Phosphoprotein</keyword>
<dbReference type="GO" id="GO:0005829">
    <property type="term" value="C:cytosol"/>
    <property type="evidence" value="ECO:0007669"/>
    <property type="project" value="TreeGrafter"/>
</dbReference>
<organism evidence="6 7">
    <name type="scientific">Shewanella colwelliana</name>
    <name type="common">Alteromonas colwelliana</name>
    <dbReference type="NCBI Taxonomy" id="23"/>
    <lineage>
        <taxon>Bacteria</taxon>
        <taxon>Pseudomonadati</taxon>
        <taxon>Pseudomonadota</taxon>
        <taxon>Gammaproteobacteria</taxon>
        <taxon>Alteromonadales</taxon>
        <taxon>Shewanellaceae</taxon>
        <taxon>Shewanella</taxon>
    </lineage>
</organism>